<gene>
    <name evidence="5" type="primary">yncA_2</name>
    <name evidence="4" type="ORF">DCP95_06780</name>
    <name evidence="5" type="ORF">RR49_01358</name>
</gene>
<evidence type="ECO:0000313" key="7">
    <source>
        <dbReference type="Proteomes" id="UP000257479"/>
    </source>
</evidence>
<dbReference type="Proteomes" id="UP000033451">
    <property type="component" value="Unassembled WGS sequence"/>
</dbReference>
<dbReference type="PATRIC" id="fig|400772.4.peg.1381"/>
<dbReference type="EMBL" id="DMNG01000113">
    <property type="protein sequence ID" value="HAN24264.1"/>
    <property type="molecule type" value="Genomic_DNA"/>
</dbReference>
<keyword evidence="2 5" id="KW-0012">Acyltransferase</keyword>
<dbReference type="EMBL" id="JYIY01000071">
    <property type="protein sequence ID" value="KJL36806.1"/>
    <property type="molecule type" value="Genomic_DNA"/>
</dbReference>
<evidence type="ECO:0000256" key="2">
    <source>
        <dbReference type="ARBA" id="ARBA00023315"/>
    </source>
</evidence>
<dbReference type="EC" id="2.3.1.-" evidence="5"/>
<sequence>MSDPVSVREARREDAWGIARVRVDTWRVAYDGLIDDRILAALDPEREGHRRAELWLENTAAAGAAQFVAEQNGVIVGWAAVGACRDDDRPGTGELHAIYVHPSLWSAGVGHELLAAGTASLRSSGFAEASLWVLDRNERAARFYERHGWIEDGVVKSEQSSLAEAPPLIERRRVIRFE</sequence>
<dbReference type="Gene3D" id="3.40.630.30">
    <property type="match status" value="1"/>
</dbReference>
<evidence type="ECO:0000256" key="1">
    <source>
        <dbReference type="ARBA" id="ARBA00022679"/>
    </source>
</evidence>
<dbReference type="AlphaFoldDB" id="A0A0F0LZI1"/>
<dbReference type="PROSITE" id="PS51186">
    <property type="entry name" value="GNAT"/>
    <property type="match status" value="1"/>
</dbReference>
<evidence type="ECO:0000259" key="3">
    <source>
        <dbReference type="PROSITE" id="PS51186"/>
    </source>
</evidence>
<proteinExistence type="predicted"/>
<comment type="caution">
    <text evidence="5">The sequence shown here is derived from an EMBL/GenBank/DDBJ whole genome shotgun (WGS) entry which is preliminary data.</text>
</comment>
<dbReference type="RefSeq" id="WP_045247300.1">
    <property type="nucleotide sequence ID" value="NZ_JYIY01000071.1"/>
</dbReference>
<feature type="domain" description="N-acetyltransferase" evidence="3">
    <location>
        <begin position="5"/>
        <end position="169"/>
    </location>
</feature>
<dbReference type="Pfam" id="PF00583">
    <property type="entry name" value="Acetyltransf_1"/>
    <property type="match status" value="1"/>
</dbReference>
<organism evidence="5 6">
    <name type="scientific">Microbacterium ginsengisoli</name>
    <dbReference type="NCBI Taxonomy" id="400772"/>
    <lineage>
        <taxon>Bacteria</taxon>
        <taxon>Bacillati</taxon>
        <taxon>Actinomycetota</taxon>
        <taxon>Actinomycetes</taxon>
        <taxon>Micrococcales</taxon>
        <taxon>Microbacteriaceae</taxon>
        <taxon>Microbacterium</taxon>
    </lineage>
</organism>
<dbReference type="STRING" id="400772.RR49_01358"/>
<dbReference type="InterPro" id="IPR050832">
    <property type="entry name" value="Bact_Acetyltransf"/>
</dbReference>
<evidence type="ECO:0000313" key="5">
    <source>
        <dbReference type="EMBL" id="KJL36806.1"/>
    </source>
</evidence>
<accession>A0A0F0LZI1</accession>
<name>A0A0F0LZI1_9MICO</name>
<dbReference type="InterPro" id="IPR016181">
    <property type="entry name" value="Acyl_CoA_acyltransferase"/>
</dbReference>
<reference evidence="5 6" key="1">
    <citation type="submission" date="2015-02" db="EMBL/GenBank/DDBJ databases">
        <title>Draft genome sequences of ten Microbacterium spp. with emphasis on heavy metal contaminated environments.</title>
        <authorList>
            <person name="Corretto E."/>
        </authorList>
    </citation>
    <scope>NUCLEOTIDE SEQUENCE [LARGE SCALE GENOMIC DNA]</scope>
    <source>
        <strain evidence="5 6">DSM 18659</strain>
    </source>
</reference>
<evidence type="ECO:0000313" key="4">
    <source>
        <dbReference type="EMBL" id="HAN24264.1"/>
    </source>
</evidence>
<dbReference type="GO" id="GO:0016747">
    <property type="term" value="F:acyltransferase activity, transferring groups other than amino-acyl groups"/>
    <property type="evidence" value="ECO:0007669"/>
    <property type="project" value="InterPro"/>
</dbReference>
<keyword evidence="6" id="KW-1185">Reference proteome</keyword>
<dbReference type="Proteomes" id="UP000257479">
    <property type="component" value="Unassembled WGS sequence"/>
</dbReference>
<dbReference type="OrthoDB" id="5243635at2"/>
<dbReference type="PANTHER" id="PTHR43877">
    <property type="entry name" value="AMINOALKYLPHOSPHONATE N-ACETYLTRANSFERASE-RELATED-RELATED"/>
    <property type="match status" value="1"/>
</dbReference>
<keyword evidence="1 5" id="KW-0808">Transferase</keyword>
<dbReference type="SUPFAM" id="SSF55729">
    <property type="entry name" value="Acyl-CoA N-acyltransferases (Nat)"/>
    <property type="match status" value="1"/>
</dbReference>
<dbReference type="InterPro" id="IPR000182">
    <property type="entry name" value="GNAT_dom"/>
</dbReference>
<dbReference type="CDD" id="cd04301">
    <property type="entry name" value="NAT_SF"/>
    <property type="match status" value="1"/>
</dbReference>
<protein>
    <submittedName>
        <fullName evidence="4">GNAT family N-acetyltransferase</fullName>
    </submittedName>
    <submittedName>
        <fullName evidence="5">N-acyltransferase YncA</fullName>
        <ecNumber evidence="5">2.3.1.-</ecNumber>
    </submittedName>
</protein>
<reference evidence="4 7" key="2">
    <citation type="journal article" date="2018" name="Nat. Biotechnol.">
        <title>A standardized bacterial taxonomy based on genome phylogeny substantially revises the tree of life.</title>
        <authorList>
            <person name="Parks D.H."/>
            <person name="Chuvochina M."/>
            <person name="Waite D.W."/>
            <person name="Rinke C."/>
            <person name="Skarshewski A."/>
            <person name="Chaumeil P.A."/>
            <person name="Hugenholtz P."/>
        </authorList>
    </citation>
    <scope>NUCLEOTIDE SEQUENCE [LARGE SCALE GENOMIC DNA]</scope>
    <source>
        <strain evidence="4">UBA9152</strain>
    </source>
</reference>
<evidence type="ECO:0000313" key="6">
    <source>
        <dbReference type="Proteomes" id="UP000033451"/>
    </source>
</evidence>